<comment type="caution">
    <text evidence="2">The sequence shown here is derived from an EMBL/GenBank/DDBJ whole genome shotgun (WGS) entry which is preliminary data.</text>
</comment>
<feature type="compositionally biased region" description="Polar residues" evidence="1">
    <location>
        <begin position="70"/>
        <end position="92"/>
    </location>
</feature>
<sequence length="189" mass="20928">MKKPSQTTEGVSVGPKVGFKLVKQVYTQVSKKNNVNTSGNKKKDVEPRIEVSHPFDVVNSVETDVDVGTNGETPNLISRTANSNGSLSRNVESSSTSTTSMVEKIDKIERLIIEGKVTLVDDEGNPLTKVDSLVDYDSEDESVRAESYVNGDYNFDPYDDDIYEGQEIPDKIQDICDNFDITVQGRKKK</sequence>
<evidence type="ECO:0000256" key="1">
    <source>
        <dbReference type="SAM" id="MobiDB-lite"/>
    </source>
</evidence>
<accession>A0ABQ4WL51</accession>
<gene>
    <name evidence="2" type="ORF">Tco_0626961</name>
</gene>
<reference evidence="2" key="2">
    <citation type="submission" date="2022-01" db="EMBL/GenBank/DDBJ databases">
        <authorList>
            <person name="Yamashiro T."/>
            <person name="Shiraishi A."/>
            <person name="Satake H."/>
            <person name="Nakayama K."/>
        </authorList>
    </citation>
    <scope>NUCLEOTIDE SEQUENCE</scope>
</reference>
<organism evidence="2 3">
    <name type="scientific">Tanacetum coccineum</name>
    <dbReference type="NCBI Taxonomy" id="301880"/>
    <lineage>
        <taxon>Eukaryota</taxon>
        <taxon>Viridiplantae</taxon>
        <taxon>Streptophyta</taxon>
        <taxon>Embryophyta</taxon>
        <taxon>Tracheophyta</taxon>
        <taxon>Spermatophyta</taxon>
        <taxon>Magnoliopsida</taxon>
        <taxon>eudicotyledons</taxon>
        <taxon>Gunneridae</taxon>
        <taxon>Pentapetalae</taxon>
        <taxon>asterids</taxon>
        <taxon>campanulids</taxon>
        <taxon>Asterales</taxon>
        <taxon>Asteraceae</taxon>
        <taxon>Asteroideae</taxon>
        <taxon>Anthemideae</taxon>
        <taxon>Anthemidinae</taxon>
        <taxon>Tanacetum</taxon>
    </lineage>
</organism>
<evidence type="ECO:0000313" key="3">
    <source>
        <dbReference type="Proteomes" id="UP001151760"/>
    </source>
</evidence>
<proteinExistence type="predicted"/>
<dbReference type="Proteomes" id="UP001151760">
    <property type="component" value="Unassembled WGS sequence"/>
</dbReference>
<evidence type="ECO:0000313" key="2">
    <source>
        <dbReference type="EMBL" id="GJS53599.1"/>
    </source>
</evidence>
<protein>
    <submittedName>
        <fullName evidence="2">Uncharacterized protein</fullName>
    </submittedName>
</protein>
<reference evidence="2" key="1">
    <citation type="journal article" date="2022" name="Int. J. Mol. Sci.">
        <title>Draft Genome of Tanacetum Coccineum: Genomic Comparison of Closely Related Tanacetum-Family Plants.</title>
        <authorList>
            <person name="Yamashiro T."/>
            <person name="Shiraishi A."/>
            <person name="Nakayama K."/>
            <person name="Satake H."/>
        </authorList>
    </citation>
    <scope>NUCLEOTIDE SEQUENCE</scope>
</reference>
<keyword evidence="3" id="KW-1185">Reference proteome</keyword>
<dbReference type="EMBL" id="BQNB010008737">
    <property type="protein sequence ID" value="GJS53599.1"/>
    <property type="molecule type" value="Genomic_DNA"/>
</dbReference>
<feature type="region of interest" description="Disordered" evidence="1">
    <location>
        <begin position="65"/>
        <end position="99"/>
    </location>
</feature>
<name>A0ABQ4WL51_9ASTR</name>